<evidence type="ECO:0000256" key="19">
    <source>
        <dbReference type="RuleBase" id="RU362060"/>
    </source>
</evidence>
<feature type="binding site" evidence="17">
    <location>
        <position position="239"/>
    </location>
    <ligand>
        <name>Ca(2+)</name>
        <dbReference type="ChEBI" id="CHEBI:29108"/>
        <label>2</label>
    </ligand>
</feature>
<keyword evidence="4 19" id="KW-0964">Secreted</keyword>
<evidence type="ECO:0000313" key="22">
    <source>
        <dbReference type="RefSeq" id="XP_021866883.2"/>
    </source>
</evidence>
<dbReference type="Gene3D" id="1.10.420.10">
    <property type="entry name" value="Peroxidase, domain 2"/>
    <property type="match status" value="1"/>
</dbReference>
<dbReference type="PANTHER" id="PTHR31388:SF264">
    <property type="entry name" value="PEROXIDASE 59"/>
    <property type="match status" value="1"/>
</dbReference>
<keyword evidence="9 17" id="KW-0106">Calcium</keyword>
<dbReference type="InterPro" id="IPR000823">
    <property type="entry name" value="Peroxidase_pln"/>
</dbReference>
<proteinExistence type="inferred from homology"/>
<feature type="active site" description="Proton acceptor" evidence="15">
    <location>
        <position position="64"/>
    </location>
</feature>
<evidence type="ECO:0000256" key="3">
    <source>
        <dbReference type="ARBA" id="ARBA00012313"/>
    </source>
</evidence>
<comment type="subcellular location">
    <subcellularLocation>
        <location evidence="19">Secreted</location>
    </subcellularLocation>
</comment>
<evidence type="ECO:0000256" key="15">
    <source>
        <dbReference type="PIRSR" id="PIRSR600823-1"/>
    </source>
</evidence>
<keyword evidence="11 17" id="KW-0408">Iron</keyword>
<feature type="disulfide bond" evidence="18">
    <location>
        <begin position="119"/>
        <end position="314"/>
    </location>
</feature>
<dbReference type="Gene3D" id="1.10.520.10">
    <property type="match status" value="1"/>
</dbReference>
<dbReference type="Proteomes" id="UP000813463">
    <property type="component" value="Chromosome 5"/>
</dbReference>
<evidence type="ECO:0000256" key="6">
    <source>
        <dbReference type="ARBA" id="ARBA00022617"/>
    </source>
</evidence>
<protein>
    <recommendedName>
        <fullName evidence="3 19">Peroxidase</fullName>
        <ecNumber evidence="3 19">1.11.1.7</ecNumber>
    </recommendedName>
</protein>
<feature type="disulfide bond" evidence="18">
    <location>
        <begin position="198"/>
        <end position="223"/>
    </location>
</feature>
<comment type="cofactor">
    <cofactor evidence="17 19">
        <name>Ca(2+)</name>
        <dbReference type="ChEBI" id="CHEBI:29108"/>
    </cofactor>
    <text evidence="17 19">Binds 2 calcium ions per subunit.</text>
</comment>
<name>A0A9R0JH61_SPIOL</name>
<evidence type="ECO:0000256" key="1">
    <source>
        <dbReference type="ARBA" id="ARBA00000189"/>
    </source>
</evidence>
<dbReference type="CDD" id="cd00693">
    <property type="entry name" value="secretory_peroxidase"/>
    <property type="match status" value="1"/>
</dbReference>
<keyword evidence="7 17" id="KW-0479">Metal-binding</keyword>
<dbReference type="InterPro" id="IPR033905">
    <property type="entry name" value="Secretory_peroxidase"/>
</dbReference>
<keyword evidence="8 19" id="KW-0732">Signal</keyword>
<evidence type="ECO:0000256" key="16">
    <source>
        <dbReference type="PIRSR" id="PIRSR600823-2"/>
    </source>
</evidence>
<evidence type="ECO:0000256" key="18">
    <source>
        <dbReference type="PIRSR" id="PIRSR600823-5"/>
    </source>
</evidence>
<dbReference type="Pfam" id="PF00141">
    <property type="entry name" value="peroxidase"/>
    <property type="match status" value="1"/>
</dbReference>
<evidence type="ECO:0000256" key="14">
    <source>
        <dbReference type="ARBA" id="ARBA00023324"/>
    </source>
</evidence>
<dbReference type="PANTHER" id="PTHR31388">
    <property type="entry name" value="PEROXIDASE 72-RELATED"/>
    <property type="match status" value="1"/>
</dbReference>
<evidence type="ECO:0000256" key="2">
    <source>
        <dbReference type="ARBA" id="ARBA00002322"/>
    </source>
</evidence>
<feature type="binding site" evidence="17">
    <location>
        <position position="236"/>
    </location>
    <ligand>
        <name>Ca(2+)</name>
        <dbReference type="ChEBI" id="CHEBI:29108"/>
        <label>2</label>
    </ligand>
</feature>
<feature type="chain" id="PRO_5044994406" description="Peroxidase" evidence="19">
    <location>
        <begin position="23"/>
        <end position="322"/>
    </location>
</feature>
<dbReference type="AlphaFoldDB" id="A0A9R0JH61"/>
<reference evidence="22" key="2">
    <citation type="submission" date="2025-08" db="UniProtKB">
        <authorList>
            <consortium name="RefSeq"/>
        </authorList>
    </citation>
    <scope>IDENTIFICATION</scope>
    <source>
        <tissue evidence="22">Leaf</tissue>
    </source>
</reference>
<feature type="domain" description="Plant heme peroxidase family profile" evidence="20">
    <location>
        <begin position="23"/>
        <end position="318"/>
    </location>
</feature>
<dbReference type="GO" id="GO:0006979">
    <property type="term" value="P:response to oxidative stress"/>
    <property type="evidence" value="ECO:0007669"/>
    <property type="project" value="UniProtKB-UniRule"/>
</dbReference>
<dbReference type="PROSITE" id="PS50873">
    <property type="entry name" value="PEROXIDASE_4"/>
    <property type="match status" value="1"/>
</dbReference>
<dbReference type="InterPro" id="IPR010255">
    <property type="entry name" value="Haem_peroxidase_sf"/>
</dbReference>
<evidence type="ECO:0000259" key="20">
    <source>
        <dbReference type="PROSITE" id="PS50873"/>
    </source>
</evidence>
<evidence type="ECO:0000256" key="11">
    <source>
        <dbReference type="ARBA" id="ARBA00023004"/>
    </source>
</evidence>
<dbReference type="GeneID" id="110805576"/>
<feature type="binding site" evidence="17">
    <location>
        <position position="86"/>
    </location>
    <ligand>
        <name>Ca(2+)</name>
        <dbReference type="ChEBI" id="CHEBI:29108"/>
        <label>1</label>
    </ligand>
</feature>
<dbReference type="EC" id="1.11.1.7" evidence="3 19"/>
<feature type="binding site" evidence="17">
    <location>
        <position position="70"/>
    </location>
    <ligand>
        <name>Ca(2+)</name>
        <dbReference type="ChEBI" id="CHEBI:29108"/>
        <label>1</label>
    </ligand>
</feature>
<evidence type="ECO:0000256" key="4">
    <source>
        <dbReference type="ARBA" id="ARBA00022525"/>
    </source>
</evidence>
<keyword evidence="13" id="KW-0325">Glycoprotein</keyword>
<dbReference type="GO" id="GO:0005576">
    <property type="term" value="C:extracellular region"/>
    <property type="evidence" value="ECO:0007669"/>
    <property type="project" value="UniProtKB-SubCell"/>
</dbReference>
<keyword evidence="6 19" id="KW-0349">Heme</keyword>
<accession>A0A9R0JH61</accession>
<keyword evidence="21" id="KW-1185">Reference proteome</keyword>
<evidence type="ECO:0000256" key="13">
    <source>
        <dbReference type="ARBA" id="ARBA00023180"/>
    </source>
</evidence>
<feature type="disulfide bond" evidence="18">
    <location>
        <begin position="33"/>
        <end position="113"/>
    </location>
</feature>
<dbReference type="GO" id="GO:0140825">
    <property type="term" value="F:lactoperoxidase activity"/>
    <property type="evidence" value="ECO:0007669"/>
    <property type="project" value="UniProtKB-EC"/>
</dbReference>
<dbReference type="RefSeq" id="XP_021866883.2">
    <property type="nucleotide sequence ID" value="XM_022011191.2"/>
</dbReference>
<dbReference type="GO" id="GO:0042744">
    <property type="term" value="P:hydrogen peroxide catabolic process"/>
    <property type="evidence" value="ECO:0007669"/>
    <property type="project" value="UniProtKB-KW"/>
</dbReference>
<organism evidence="21 22">
    <name type="scientific">Spinacia oleracea</name>
    <name type="common">Spinach</name>
    <dbReference type="NCBI Taxonomy" id="3562"/>
    <lineage>
        <taxon>Eukaryota</taxon>
        <taxon>Viridiplantae</taxon>
        <taxon>Streptophyta</taxon>
        <taxon>Embryophyta</taxon>
        <taxon>Tracheophyta</taxon>
        <taxon>Spermatophyta</taxon>
        <taxon>Magnoliopsida</taxon>
        <taxon>eudicotyledons</taxon>
        <taxon>Gunneridae</taxon>
        <taxon>Pentapetalae</taxon>
        <taxon>Caryophyllales</taxon>
        <taxon>Chenopodiaceae</taxon>
        <taxon>Chenopodioideae</taxon>
        <taxon>Anserineae</taxon>
        <taxon>Spinacia</taxon>
    </lineage>
</organism>
<evidence type="ECO:0000256" key="9">
    <source>
        <dbReference type="ARBA" id="ARBA00022837"/>
    </source>
</evidence>
<feature type="disulfide bond" evidence="18">
    <location>
        <begin position="66"/>
        <end position="71"/>
    </location>
</feature>
<comment type="function">
    <text evidence="2">Removal of H(2)O(2), oxidation of toxic reductants, biosynthesis and degradation of lignin, suberization, auxin catabolism, response to environmental stresses such as wounding, pathogen attack and oxidative stress. These functions might be dependent on each isozyme/isoform in each plant tissue.</text>
</comment>
<gene>
    <name evidence="22" type="primary">LOC110805576</name>
</gene>
<dbReference type="GO" id="GO:0046872">
    <property type="term" value="F:metal ion binding"/>
    <property type="evidence" value="ECO:0007669"/>
    <property type="project" value="UniProtKB-UniRule"/>
</dbReference>
<dbReference type="PRINTS" id="PR00458">
    <property type="entry name" value="PEROXIDASE"/>
</dbReference>
<dbReference type="GO" id="GO:0020037">
    <property type="term" value="F:heme binding"/>
    <property type="evidence" value="ECO:0007669"/>
    <property type="project" value="UniProtKB-UniRule"/>
</dbReference>
<feature type="binding site" evidence="17">
    <location>
        <position position="74"/>
    </location>
    <ligand>
        <name>Ca(2+)</name>
        <dbReference type="ChEBI" id="CHEBI:29108"/>
        <label>1</label>
    </ligand>
</feature>
<evidence type="ECO:0000256" key="17">
    <source>
        <dbReference type="PIRSR" id="PIRSR600823-3"/>
    </source>
</evidence>
<dbReference type="KEGG" id="soe:110805576"/>
<feature type="binding site" evidence="16">
    <location>
        <position position="161"/>
    </location>
    <ligand>
        <name>substrate</name>
    </ligand>
</feature>
<dbReference type="GO" id="GO:0009505">
    <property type="term" value="C:plant-type cell wall"/>
    <property type="evidence" value="ECO:0000318"/>
    <property type="project" value="GO_Central"/>
</dbReference>
<comment type="similarity">
    <text evidence="19">Belongs to the peroxidase family. Classical plant (class III) peroxidase subfamily.</text>
</comment>
<evidence type="ECO:0000313" key="21">
    <source>
        <dbReference type="Proteomes" id="UP000813463"/>
    </source>
</evidence>
<feature type="binding site" evidence="17">
    <location>
        <position position="244"/>
    </location>
    <ligand>
        <name>Ca(2+)</name>
        <dbReference type="ChEBI" id="CHEBI:29108"/>
        <label>2</label>
    </ligand>
</feature>
<feature type="binding site" evidence="17">
    <location>
        <position position="72"/>
    </location>
    <ligand>
        <name>Ca(2+)</name>
        <dbReference type="ChEBI" id="CHEBI:29108"/>
        <label>1</label>
    </ligand>
</feature>
<comment type="catalytic activity">
    <reaction evidence="1 19">
        <text>2 a phenolic donor + H2O2 = 2 a phenolic radical donor + 2 H2O</text>
        <dbReference type="Rhea" id="RHEA:56136"/>
        <dbReference type="ChEBI" id="CHEBI:15377"/>
        <dbReference type="ChEBI" id="CHEBI:16240"/>
        <dbReference type="ChEBI" id="CHEBI:139520"/>
        <dbReference type="ChEBI" id="CHEBI:139521"/>
        <dbReference type="EC" id="1.11.1.7"/>
    </reaction>
</comment>
<evidence type="ECO:0000256" key="7">
    <source>
        <dbReference type="ARBA" id="ARBA00022723"/>
    </source>
</evidence>
<keyword evidence="5 19" id="KW-0575">Peroxidase</keyword>
<dbReference type="GO" id="GO:0004601">
    <property type="term" value="F:peroxidase activity"/>
    <property type="evidence" value="ECO:0000318"/>
    <property type="project" value="GO_Central"/>
</dbReference>
<reference evidence="21" key="1">
    <citation type="journal article" date="2021" name="Nat. Commun.">
        <title>Genomic analyses provide insights into spinach domestication and the genetic basis of agronomic traits.</title>
        <authorList>
            <person name="Cai X."/>
            <person name="Sun X."/>
            <person name="Xu C."/>
            <person name="Sun H."/>
            <person name="Wang X."/>
            <person name="Ge C."/>
            <person name="Zhang Z."/>
            <person name="Wang Q."/>
            <person name="Fei Z."/>
            <person name="Jiao C."/>
            <person name="Wang Q."/>
        </authorList>
    </citation>
    <scope>NUCLEOTIDE SEQUENCE [LARGE SCALE GENOMIC DNA]</scope>
    <source>
        <strain evidence="21">cv. Varoflay</strain>
    </source>
</reference>
<feature type="binding site" evidence="17">
    <location>
        <position position="65"/>
    </location>
    <ligand>
        <name>Ca(2+)</name>
        <dbReference type="ChEBI" id="CHEBI:29108"/>
        <label>1</label>
    </ligand>
</feature>
<evidence type="ECO:0000256" key="12">
    <source>
        <dbReference type="ARBA" id="ARBA00023157"/>
    </source>
</evidence>
<dbReference type="SUPFAM" id="SSF48113">
    <property type="entry name" value="Heme-dependent peroxidases"/>
    <property type="match status" value="1"/>
</dbReference>
<feature type="binding site" description="axial binding residue" evidence="17">
    <location>
        <position position="191"/>
    </location>
    <ligand>
        <name>heme b</name>
        <dbReference type="ChEBI" id="CHEBI:60344"/>
    </ligand>
    <ligandPart>
        <name>Fe</name>
        <dbReference type="ChEBI" id="CHEBI:18248"/>
    </ligandPart>
</feature>
<dbReference type="InterPro" id="IPR002016">
    <property type="entry name" value="Haem_peroxidase"/>
</dbReference>
<evidence type="ECO:0000256" key="5">
    <source>
        <dbReference type="ARBA" id="ARBA00022559"/>
    </source>
</evidence>
<comment type="cofactor">
    <cofactor evidence="17 19">
        <name>heme b</name>
        <dbReference type="ChEBI" id="CHEBI:60344"/>
    </cofactor>
    <text evidence="17 19">Binds 1 heme b (iron(II)-protoporphyrin IX) group per subunit.</text>
</comment>
<keyword evidence="14 19" id="KW-0376">Hydrogen peroxide</keyword>
<evidence type="ECO:0000256" key="8">
    <source>
        <dbReference type="ARBA" id="ARBA00022729"/>
    </source>
</evidence>
<dbReference type="PRINTS" id="PR00461">
    <property type="entry name" value="PLPEROXIDASE"/>
</dbReference>
<sequence length="322" mass="34627">MASFSVLQWCMTVSILLGSAFAQLSENFYSTSCPQAFSIIKDEVKIAIKKDPGMGASLLHLHFHDCGAGGCDGSILLDDTPSSTGEKSLVVNLNTTRGYEIIDKIKARLEKACPAVVSCADILAVVARDSVVGLGGPNWNVPLGRRDSTEAHPYLTEAIAPLFLAGLDAIILFFEAKGFTKNEFVALQGSHTIGMARCLTYKNHIYDDKNIDPAYAASLRANCPKQGGDSKLTPIDSTTPFVFDNMYFINLMKQKGLLVADQQLYTGKGGTADAIVANYSSSKDNFFNNYVTGIVKLGKMGVLTGKDGEIRTNCRKVNGAKA</sequence>
<feature type="signal peptide" evidence="19">
    <location>
        <begin position="1"/>
        <end position="22"/>
    </location>
</feature>
<keyword evidence="10 19" id="KW-0560">Oxidoreductase</keyword>
<feature type="binding site" evidence="17">
    <location>
        <position position="192"/>
    </location>
    <ligand>
        <name>Ca(2+)</name>
        <dbReference type="ChEBI" id="CHEBI:29108"/>
        <label>2</label>
    </ligand>
</feature>
<evidence type="ECO:0000256" key="10">
    <source>
        <dbReference type="ARBA" id="ARBA00023002"/>
    </source>
</evidence>
<keyword evidence="12 18" id="KW-1015">Disulfide bond</keyword>